<dbReference type="EMBL" id="CADCTV010001061">
    <property type="protein sequence ID" value="CAA9376223.1"/>
    <property type="molecule type" value="Genomic_DNA"/>
</dbReference>
<accession>A0A6J4N2L3</accession>
<proteinExistence type="predicted"/>
<name>A0A6J4N2L3_9BACT</name>
<gene>
    <name evidence="1" type="ORF">AVDCRST_MAG89-5028</name>
</gene>
<sequence length="39" mass="4450">MTTEHEAHCTYFGMLVSVIILQAMGSNAHRSGPWAWWTE</sequence>
<reference evidence="1" key="1">
    <citation type="submission" date="2020-02" db="EMBL/GenBank/DDBJ databases">
        <authorList>
            <person name="Meier V. D."/>
        </authorList>
    </citation>
    <scope>NUCLEOTIDE SEQUENCE</scope>
    <source>
        <strain evidence="1">AVDCRST_MAG89</strain>
    </source>
</reference>
<protein>
    <submittedName>
        <fullName evidence="1">Uncharacterized protein</fullName>
    </submittedName>
</protein>
<organism evidence="1">
    <name type="scientific">uncultured Gemmatimonadota bacterium</name>
    <dbReference type="NCBI Taxonomy" id="203437"/>
    <lineage>
        <taxon>Bacteria</taxon>
        <taxon>Pseudomonadati</taxon>
        <taxon>Gemmatimonadota</taxon>
        <taxon>environmental samples</taxon>
    </lineage>
</organism>
<evidence type="ECO:0000313" key="1">
    <source>
        <dbReference type="EMBL" id="CAA9376223.1"/>
    </source>
</evidence>
<dbReference type="AlphaFoldDB" id="A0A6J4N2L3"/>